<dbReference type="HOGENOM" id="CLU_477102_0_0_11"/>
<keyword evidence="2" id="KW-0812">Transmembrane</keyword>
<dbReference type="eggNOG" id="COG1408">
    <property type="taxonomic scope" value="Bacteria"/>
</dbReference>
<evidence type="ECO:0000256" key="1">
    <source>
        <dbReference type="SAM" id="MobiDB-lite"/>
    </source>
</evidence>
<dbReference type="InterPro" id="IPR029052">
    <property type="entry name" value="Metallo-depent_PP-like"/>
</dbReference>
<name>C7R5E6_JONDD</name>
<dbReference type="STRING" id="471856.Jden_1571"/>
<feature type="transmembrane region" description="Helical" evidence="2">
    <location>
        <begin position="164"/>
        <end position="186"/>
    </location>
</feature>
<proteinExistence type="predicted"/>
<dbReference type="Proteomes" id="UP000000628">
    <property type="component" value="Chromosome"/>
</dbReference>
<sequence>MGRPRLTILRQTVNGVTARLAPPLSRAWRAWVRWSMHPRDGITPPRIVRLSLVGFFVTVTALIFGVTTATAHANFGPHDATYDVTVNSVITVDAGPLGTLQIPSPLPVGLGVTATIGEIPESLTTLNPDDALSALESDVQSYLQFFAAPEATIGLVTKLLIHDALVRAGLAALTMVALVLIAGALMGRARRTQTAYRLARRTWALATIATLTLGATTWTTVHRSERHLDNVGSQASAVFTNTPLEGARLTGRLSGVIDTYGQQLIGVYEENQSFYDRANASLDDALTTAQERAEHDADVWQARGGQPLSLTAPDPLGAGALPGMNTDPDDDANTQPASPTVPYFHRLLSDNTPAEEPPQDDYVTMLVVTDLHCNVGMSPLITTAATRSGASIILNGGDTTINGTDLERFCMDSFASAVPRGAVMVQADGNHDSEITTGHARDAGVITLGGEVVEVQGVRILGDQDPRATRIGQGSTLVRGETYAQTGERLAQVACQEDVDLLLIHTPYVGTPVLNQGCAPLQISGHLHRRVGPEQVGLGIQFVNSTTAGAVEGQASIGPLKGTAQMSVVRFDPDERRFVDIQFISVTPDATAFVGPRIPMPTVVTQALPPDSNPGAQQPDDAEADTSPTPPSSPDSSDTAKDATP</sequence>
<dbReference type="SUPFAM" id="SSF56300">
    <property type="entry name" value="Metallo-dependent phosphatases"/>
    <property type="match status" value="1"/>
</dbReference>
<keyword evidence="2" id="KW-0472">Membrane</keyword>
<feature type="transmembrane region" description="Helical" evidence="2">
    <location>
        <begin position="198"/>
        <end position="218"/>
    </location>
</feature>
<feature type="transmembrane region" description="Helical" evidence="2">
    <location>
        <begin position="47"/>
        <end position="67"/>
    </location>
</feature>
<protein>
    <submittedName>
        <fullName evidence="3">Metallophosphoesterase</fullName>
    </submittedName>
</protein>
<evidence type="ECO:0000313" key="4">
    <source>
        <dbReference type="Proteomes" id="UP000000628"/>
    </source>
</evidence>
<feature type="region of interest" description="Disordered" evidence="1">
    <location>
        <begin position="603"/>
        <end position="645"/>
    </location>
</feature>
<dbReference type="EMBL" id="CP001706">
    <property type="protein sequence ID" value="ACV09219.1"/>
    <property type="molecule type" value="Genomic_DNA"/>
</dbReference>
<dbReference type="KEGG" id="jde:Jden_1571"/>
<accession>C7R5E6</accession>
<feature type="region of interest" description="Disordered" evidence="1">
    <location>
        <begin position="305"/>
        <end position="338"/>
    </location>
</feature>
<keyword evidence="2" id="KW-1133">Transmembrane helix</keyword>
<gene>
    <name evidence="3" type="ordered locus">Jden_1571</name>
</gene>
<reference evidence="3 4" key="1">
    <citation type="journal article" date="2009" name="Stand. Genomic Sci.">
        <title>Complete genome sequence of Jonesia denitrificans type strain (Prevot 55134).</title>
        <authorList>
            <person name="Pukall R."/>
            <person name="Gehrich-Schroter G."/>
            <person name="Lapidus A."/>
            <person name="Nolan M."/>
            <person name="Glavina Del Rio T."/>
            <person name="Lucas S."/>
            <person name="Chen F."/>
            <person name="Tice H."/>
            <person name="Pitluck S."/>
            <person name="Cheng J.F."/>
            <person name="Copeland A."/>
            <person name="Saunders E."/>
            <person name="Brettin T."/>
            <person name="Detter J.C."/>
            <person name="Bruce D."/>
            <person name="Goodwin L."/>
            <person name="Pati A."/>
            <person name="Ivanova N."/>
            <person name="Mavromatis K."/>
            <person name="Ovchinnikova G."/>
            <person name="Chen A."/>
            <person name="Palaniappan K."/>
            <person name="Land M."/>
            <person name="Hauser L."/>
            <person name="Chang Y.J."/>
            <person name="Jeffries C.D."/>
            <person name="Chain P."/>
            <person name="Goker M."/>
            <person name="Bristow J."/>
            <person name="Eisen J.A."/>
            <person name="Markowitz V."/>
            <person name="Hugenholtz P."/>
            <person name="Kyrpides N.C."/>
            <person name="Klenk H.P."/>
            <person name="Han C."/>
        </authorList>
    </citation>
    <scope>NUCLEOTIDE SEQUENCE [LARGE SCALE GENOMIC DNA]</scope>
    <source>
        <strain evidence="4">ATCC 14870 / DSM 20603 / BCRC 15368 / CIP 55.134 / JCM 11481 / NBRC 15587 / NCTC 10816 / Prevot 55134</strain>
    </source>
</reference>
<evidence type="ECO:0000313" key="3">
    <source>
        <dbReference type="EMBL" id="ACV09219.1"/>
    </source>
</evidence>
<keyword evidence="4" id="KW-1185">Reference proteome</keyword>
<organism evidence="3 4">
    <name type="scientific">Jonesia denitrificans (strain ATCC 14870 / DSM 20603 / BCRC 15368 / CIP 55.134 / JCM 11481 / NBRC 15587 / NCTC 10816 / Prevot 55134)</name>
    <name type="common">Listeria denitrificans</name>
    <dbReference type="NCBI Taxonomy" id="471856"/>
    <lineage>
        <taxon>Bacteria</taxon>
        <taxon>Bacillati</taxon>
        <taxon>Actinomycetota</taxon>
        <taxon>Actinomycetes</taxon>
        <taxon>Micrococcales</taxon>
        <taxon>Jonesiaceae</taxon>
        <taxon>Jonesia</taxon>
    </lineage>
</organism>
<dbReference type="RefSeq" id="WP_015771847.1">
    <property type="nucleotide sequence ID" value="NC_013174.1"/>
</dbReference>
<evidence type="ECO:0000256" key="2">
    <source>
        <dbReference type="SAM" id="Phobius"/>
    </source>
</evidence>
<dbReference type="OrthoDB" id="5241348at2"/>
<dbReference type="AlphaFoldDB" id="C7R5E6"/>